<dbReference type="AlphaFoldDB" id="A0A151WTK8"/>
<sequence>MSTYTLLDLLCSSASELKHETVILQPSFTNKHLRQFYVSDSRPTPQFQAER</sequence>
<evidence type="ECO:0000313" key="2">
    <source>
        <dbReference type="Proteomes" id="UP000075809"/>
    </source>
</evidence>
<evidence type="ECO:0000313" key="1">
    <source>
        <dbReference type="EMBL" id="KYQ51239.1"/>
    </source>
</evidence>
<dbReference type="EMBL" id="KQ982753">
    <property type="protein sequence ID" value="KYQ51239.1"/>
    <property type="molecule type" value="Genomic_DNA"/>
</dbReference>
<dbReference type="Proteomes" id="UP000075809">
    <property type="component" value="Unassembled WGS sequence"/>
</dbReference>
<name>A0A151WTK8_9HYME</name>
<reference evidence="1 2" key="1">
    <citation type="submission" date="2015-09" db="EMBL/GenBank/DDBJ databases">
        <title>Trachymyrmex zeteki WGS genome.</title>
        <authorList>
            <person name="Nygaard S."/>
            <person name="Hu H."/>
            <person name="Boomsma J."/>
            <person name="Zhang G."/>
        </authorList>
    </citation>
    <scope>NUCLEOTIDE SEQUENCE [LARGE SCALE GENOMIC DNA]</scope>
    <source>
        <strain evidence="1">Tzet28-1</strain>
        <tissue evidence="1">Whole body</tissue>
    </source>
</reference>
<protein>
    <submittedName>
        <fullName evidence="1">Uncharacterized protein</fullName>
    </submittedName>
</protein>
<proteinExistence type="predicted"/>
<organism evidence="1 2">
    <name type="scientific">Mycetomoellerius zeteki</name>
    <dbReference type="NCBI Taxonomy" id="64791"/>
    <lineage>
        <taxon>Eukaryota</taxon>
        <taxon>Metazoa</taxon>
        <taxon>Ecdysozoa</taxon>
        <taxon>Arthropoda</taxon>
        <taxon>Hexapoda</taxon>
        <taxon>Insecta</taxon>
        <taxon>Pterygota</taxon>
        <taxon>Neoptera</taxon>
        <taxon>Endopterygota</taxon>
        <taxon>Hymenoptera</taxon>
        <taxon>Apocrita</taxon>
        <taxon>Aculeata</taxon>
        <taxon>Formicoidea</taxon>
        <taxon>Formicidae</taxon>
        <taxon>Myrmicinae</taxon>
        <taxon>Mycetomoellerius</taxon>
    </lineage>
</organism>
<gene>
    <name evidence="1" type="ORF">ALC60_09704</name>
</gene>
<accession>A0A151WTK8</accession>
<keyword evidence="2" id="KW-1185">Reference proteome</keyword>